<proteinExistence type="predicted"/>
<sequence length="486" mass="51354">MFLPTSSDRWVLGLIWKSLEDKGEIPKSGARAIPALMQVITTPSQARRLVRSMIIKVDTLPVLAGPTFGILVDKLEMSGTADGDDNIINCYDFDKNKPPDLRWSLVVGLICTKIMGHPRRGIRNAAAETLAAKISYKSRAGIAILGYALNSSHLVPEAVSEAAAGKPLAAAVESSGSGAFPILSRVLSRSEPGVRSKAAGRALFLAIQSMKLEDARVWVAPVMNDTDEEVRTSAGPAHALVAKELAEAAQTRAEQAEQAAEKENEHAREEKVMAEQQREKAENEKAVAVAEKACATALTKQVRMEMSCAGVGDGFMLHGSPAQAYRCRNRGARRPPGVEHEDRQWLGARVGGEAECPLGRSATHPSSPMCCPGYDADSPGCSRCSSGHGRSSTDPFACERCGAPALQLAAFLLVPAALFGMSVRANSQARRSGDTFNDLLKILQSFGSGAADVLSALAACESHASVPGGHEPRGGPNGVSLGQLPS</sequence>
<name>A0ABN9R608_9DINO</name>
<feature type="compositionally biased region" description="Basic and acidic residues" evidence="1">
    <location>
        <begin position="259"/>
        <end position="283"/>
    </location>
</feature>
<evidence type="ECO:0000313" key="2">
    <source>
        <dbReference type="EMBL" id="CAK0814256.1"/>
    </source>
</evidence>
<keyword evidence="3" id="KW-1185">Reference proteome</keyword>
<feature type="region of interest" description="Disordered" evidence="1">
    <location>
        <begin position="250"/>
        <end position="283"/>
    </location>
</feature>
<evidence type="ECO:0000256" key="1">
    <source>
        <dbReference type="SAM" id="MobiDB-lite"/>
    </source>
</evidence>
<dbReference type="Proteomes" id="UP001189429">
    <property type="component" value="Unassembled WGS sequence"/>
</dbReference>
<protein>
    <submittedName>
        <fullName evidence="2">Uncharacterized protein</fullName>
    </submittedName>
</protein>
<feature type="region of interest" description="Disordered" evidence="1">
    <location>
        <begin position="465"/>
        <end position="486"/>
    </location>
</feature>
<gene>
    <name evidence="2" type="ORF">PCOR1329_LOCUS17909</name>
</gene>
<reference evidence="2" key="1">
    <citation type="submission" date="2023-10" db="EMBL/GenBank/DDBJ databases">
        <authorList>
            <person name="Chen Y."/>
            <person name="Shah S."/>
            <person name="Dougan E. K."/>
            <person name="Thang M."/>
            <person name="Chan C."/>
        </authorList>
    </citation>
    <scope>NUCLEOTIDE SEQUENCE [LARGE SCALE GENOMIC DNA]</scope>
</reference>
<evidence type="ECO:0000313" key="3">
    <source>
        <dbReference type="Proteomes" id="UP001189429"/>
    </source>
</evidence>
<comment type="caution">
    <text evidence="2">The sequence shown here is derived from an EMBL/GenBank/DDBJ whole genome shotgun (WGS) entry which is preliminary data.</text>
</comment>
<organism evidence="2 3">
    <name type="scientific">Prorocentrum cordatum</name>
    <dbReference type="NCBI Taxonomy" id="2364126"/>
    <lineage>
        <taxon>Eukaryota</taxon>
        <taxon>Sar</taxon>
        <taxon>Alveolata</taxon>
        <taxon>Dinophyceae</taxon>
        <taxon>Prorocentrales</taxon>
        <taxon>Prorocentraceae</taxon>
        <taxon>Prorocentrum</taxon>
    </lineage>
</organism>
<dbReference type="EMBL" id="CAUYUJ010005581">
    <property type="protein sequence ID" value="CAK0814256.1"/>
    <property type="molecule type" value="Genomic_DNA"/>
</dbReference>
<accession>A0ABN9R608</accession>